<comment type="caution">
    <text evidence="1">The sequence shown here is derived from an EMBL/GenBank/DDBJ whole genome shotgun (WGS) entry which is preliminary data.</text>
</comment>
<gene>
    <name evidence="1" type="ORF">D8674_017182</name>
</gene>
<evidence type="ECO:0000313" key="2">
    <source>
        <dbReference type="Proteomes" id="UP000327157"/>
    </source>
</evidence>
<evidence type="ECO:0000313" key="1">
    <source>
        <dbReference type="EMBL" id="KAB2625522.1"/>
    </source>
</evidence>
<dbReference type="Proteomes" id="UP000327157">
    <property type="component" value="Chromosome 16"/>
</dbReference>
<name>A0A5N5HHF4_9ROSA</name>
<dbReference type="EMBL" id="SMOL01000160">
    <property type="protein sequence ID" value="KAB2625522.1"/>
    <property type="molecule type" value="Genomic_DNA"/>
</dbReference>
<dbReference type="GO" id="GO:0005093">
    <property type="term" value="F:Rab GDP-dissociation inhibitor activity"/>
    <property type="evidence" value="ECO:0007669"/>
    <property type="project" value="TreeGrafter"/>
</dbReference>
<keyword evidence="2" id="KW-1185">Reference proteome</keyword>
<dbReference type="Pfam" id="PF00996">
    <property type="entry name" value="GDI"/>
    <property type="match status" value="2"/>
</dbReference>
<dbReference type="GO" id="GO:0007264">
    <property type="term" value="P:small GTPase-mediated signal transduction"/>
    <property type="evidence" value="ECO:0007669"/>
    <property type="project" value="InterPro"/>
</dbReference>
<organism evidence="1 2">
    <name type="scientific">Pyrus ussuriensis x Pyrus communis</name>
    <dbReference type="NCBI Taxonomy" id="2448454"/>
    <lineage>
        <taxon>Eukaryota</taxon>
        <taxon>Viridiplantae</taxon>
        <taxon>Streptophyta</taxon>
        <taxon>Embryophyta</taxon>
        <taxon>Tracheophyta</taxon>
        <taxon>Spermatophyta</taxon>
        <taxon>Magnoliopsida</taxon>
        <taxon>eudicotyledons</taxon>
        <taxon>Gunneridae</taxon>
        <taxon>Pentapetalae</taxon>
        <taxon>rosids</taxon>
        <taxon>fabids</taxon>
        <taxon>Rosales</taxon>
        <taxon>Rosaceae</taxon>
        <taxon>Amygdaloideae</taxon>
        <taxon>Maleae</taxon>
        <taxon>Pyrus</taxon>
    </lineage>
</organism>
<dbReference type="GO" id="GO:0005737">
    <property type="term" value="C:cytoplasm"/>
    <property type="evidence" value="ECO:0007669"/>
    <property type="project" value="TreeGrafter"/>
</dbReference>
<reference evidence="1 2" key="3">
    <citation type="submission" date="2019-11" db="EMBL/GenBank/DDBJ databases">
        <title>A de novo genome assembly of a pear dwarfing rootstock.</title>
        <authorList>
            <person name="Wang F."/>
            <person name="Wang J."/>
            <person name="Li S."/>
            <person name="Zhang Y."/>
            <person name="Fang M."/>
            <person name="Ma L."/>
            <person name="Zhao Y."/>
            <person name="Jiang S."/>
        </authorList>
    </citation>
    <scope>NUCLEOTIDE SEQUENCE [LARGE SCALE GENOMIC DNA]</scope>
    <source>
        <strain evidence="1">S2</strain>
        <tissue evidence="1">Leaf</tissue>
    </source>
</reference>
<protein>
    <submittedName>
        <fullName evidence="1">Guanosine nucleotide diphosphate dissociation inhibitor 2</fullName>
    </submittedName>
</protein>
<proteinExistence type="predicted"/>
<dbReference type="InterPro" id="IPR018203">
    <property type="entry name" value="GDP_dissociation_inhibitor"/>
</dbReference>
<dbReference type="GO" id="GO:0016192">
    <property type="term" value="P:vesicle-mediated transport"/>
    <property type="evidence" value="ECO:0007669"/>
    <property type="project" value="TreeGrafter"/>
</dbReference>
<dbReference type="AlphaFoldDB" id="A0A5N5HHF4"/>
<reference evidence="2" key="2">
    <citation type="submission" date="2019-10" db="EMBL/GenBank/DDBJ databases">
        <title>A de novo genome assembly of a pear dwarfing rootstock.</title>
        <authorList>
            <person name="Wang F."/>
            <person name="Wang J."/>
            <person name="Li S."/>
            <person name="Zhang Y."/>
            <person name="Fang M."/>
            <person name="Ma L."/>
            <person name="Zhao Y."/>
            <person name="Jiang S."/>
        </authorList>
    </citation>
    <scope>NUCLEOTIDE SEQUENCE [LARGE SCALE GENOMIC DNA]</scope>
</reference>
<dbReference type="OrthoDB" id="9446342at2759"/>
<reference evidence="1 2" key="1">
    <citation type="submission" date="2019-09" db="EMBL/GenBank/DDBJ databases">
        <authorList>
            <person name="Ou C."/>
        </authorList>
    </citation>
    <scope>NUCLEOTIDE SEQUENCE [LARGE SCALE GENOMIC DNA]</scope>
    <source>
        <strain evidence="1">S2</strain>
        <tissue evidence="1">Leaf</tissue>
    </source>
</reference>
<dbReference type="Gene3D" id="1.10.405.10">
    <property type="entry name" value="Guanine Nucleotide Dissociation Inhibitor, domain 1"/>
    <property type="match status" value="1"/>
</dbReference>
<dbReference type="SUPFAM" id="SSF54373">
    <property type="entry name" value="FAD-linked reductases, C-terminal domain"/>
    <property type="match status" value="1"/>
</dbReference>
<accession>A0A5N5HHF4</accession>
<dbReference type="PANTHER" id="PTHR11787">
    <property type="entry name" value="RAB GDP-DISSOCIATION INHIBITOR"/>
    <property type="match status" value="1"/>
</dbReference>
<dbReference type="PANTHER" id="PTHR11787:SF8">
    <property type="entry name" value="RAB GDP DISSOCIATION INHIBITOR"/>
    <property type="match status" value="1"/>
</dbReference>
<sequence length="111" mass="12557">MLQQVHKVPATDMEALKSPLMGLFEKRPACKFILYVQDYSETDPKTHEGMDLTRVTNKDFILCLTTMHMVRKVGKVARAIAIMSHPIPNTNESHSVQVILPQKQLGHKSDT</sequence>